<evidence type="ECO:0000256" key="11">
    <source>
        <dbReference type="PIRSR" id="PIRSR618044-2"/>
    </source>
</evidence>
<dbReference type="PRINTS" id="PR00725">
    <property type="entry name" value="DADACBPTASE1"/>
</dbReference>
<feature type="domain" description="Peptidoglycan binding-like" evidence="14">
    <location>
        <begin position="330"/>
        <end position="385"/>
    </location>
</feature>
<feature type="active site" description="Proton acceptor" evidence="10">
    <location>
        <position position="446"/>
    </location>
</feature>
<keyword evidence="6" id="KW-0378">Hydrolase</keyword>
<feature type="active site" description="Acyl-ester intermediate" evidence="10">
    <location>
        <position position="443"/>
    </location>
</feature>
<dbReference type="InterPro" id="IPR012338">
    <property type="entry name" value="Beta-lactam/transpept-like"/>
</dbReference>
<reference evidence="16" key="1">
    <citation type="journal article" date="2020" name="mSystems">
        <title>Genome- and Community-Level Interaction Insights into Carbon Utilization and Element Cycling Functions of Hydrothermarchaeota in Hydrothermal Sediment.</title>
        <authorList>
            <person name="Zhou Z."/>
            <person name="Liu Y."/>
            <person name="Xu W."/>
            <person name="Pan J."/>
            <person name="Luo Z.H."/>
            <person name="Li M."/>
        </authorList>
    </citation>
    <scope>NUCLEOTIDE SEQUENCE [LARGE SCALE GENOMIC DNA]</scope>
    <source>
        <strain evidence="16">SpSt-339</strain>
    </source>
</reference>
<evidence type="ECO:0000256" key="10">
    <source>
        <dbReference type="PIRSR" id="PIRSR618044-1"/>
    </source>
</evidence>
<evidence type="ECO:0000256" key="3">
    <source>
        <dbReference type="ARBA" id="ARBA00009009"/>
    </source>
</evidence>
<dbReference type="PANTHER" id="PTHR35333">
    <property type="entry name" value="BETA-LACTAMASE"/>
    <property type="match status" value="1"/>
</dbReference>
<dbReference type="GO" id="GO:0009252">
    <property type="term" value="P:peptidoglycan biosynthetic process"/>
    <property type="evidence" value="ECO:0007669"/>
    <property type="project" value="UniProtKB-KW"/>
</dbReference>
<feature type="domain" description="Beta-lactamase class A catalytic" evidence="15">
    <location>
        <begin position="58"/>
        <end position="277"/>
    </location>
</feature>
<dbReference type="Pfam" id="PF13354">
    <property type="entry name" value="Beta-lactamase2"/>
    <property type="match status" value="1"/>
</dbReference>
<evidence type="ECO:0000256" key="8">
    <source>
        <dbReference type="ARBA" id="ARBA00022984"/>
    </source>
</evidence>
<proteinExistence type="inferred from homology"/>
<keyword evidence="9" id="KW-0961">Cell wall biogenesis/degradation</keyword>
<evidence type="ECO:0000256" key="4">
    <source>
        <dbReference type="ARBA" id="ARBA00012865"/>
    </source>
</evidence>
<evidence type="ECO:0000313" key="16">
    <source>
        <dbReference type="EMBL" id="HEN14509.1"/>
    </source>
</evidence>
<comment type="similarity">
    <text evidence="3">Belongs to the class-A beta-lactamase family.</text>
</comment>
<dbReference type="PANTHER" id="PTHR35333:SF3">
    <property type="entry name" value="BETA-LACTAMASE-TYPE TRANSPEPTIDASE FOLD CONTAINING PROTEIN"/>
    <property type="match status" value="1"/>
</dbReference>
<feature type="active site" evidence="10">
    <location>
        <position position="503"/>
    </location>
</feature>
<dbReference type="GO" id="GO:0006508">
    <property type="term" value="P:proteolysis"/>
    <property type="evidence" value="ECO:0007669"/>
    <property type="project" value="InterPro"/>
</dbReference>
<evidence type="ECO:0000256" key="12">
    <source>
        <dbReference type="RuleBase" id="RU004016"/>
    </source>
</evidence>
<dbReference type="SUPFAM" id="SSF56601">
    <property type="entry name" value="beta-lactamase/transpeptidase-like"/>
    <property type="match status" value="2"/>
</dbReference>
<gene>
    <name evidence="16" type="ORF">ENQ76_03445</name>
</gene>
<protein>
    <recommendedName>
        <fullName evidence="4">beta-lactamase</fullName>
        <ecNumber evidence="4">3.5.2.6</ecNumber>
    </recommendedName>
</protein>
<evidence type="ECO:0000256" key="9">
    <source>
        <dbReference type="ARBA" id="ARBA00023316"/>
    </source>
</evidence>
<comment type="catalytic activity">
    <reaction evidence="1">
        <text>a beta-lactam + H2O = a substituted beta-amino acid</text>
        <dbReference type="Rhea" id="RHEA:20401"/>
        <dbReference type="ChEBI" id="CHEBI:15377"/>
        <dbReference type="ChEBI" id="CHEBI:35627"/>
        <dbReference type="ChEBI" id="CHEBI:140347"/>
        <dbReference type="EC" id="3.5.2.6"/>
    </reaction>
</comment>
<evidence type="ECO:0000256" key="7">
    <source>
        <dbReference type="ARBA" id="ARBA00022960"/>
    </source>
</evidence>
<dbReference type="GO" id="GO:0008800">
    <property type="term" value="F:beta-lactamase activity"/>
    <property type="evidence" value="ECO:0007669"/>
    <property type="project" value="UniProtKB-EC"/>
</dbReference>
<dbReference type="Pfam" id="PF00768">
    <property type="entry name" value="Peptidase_S11"/>
    <property type="match status" value="1"/>
</dbReference>
<keyword evidence="5" id="KW-0732">Signal</keyword>
<dbReference type="SUPFAM" id="SSF47090">
    <property type="entry name" value="PGBD-like"/>
    <property type="match status" value="1"/>
</dbReference>
<comment type="similarity">
    <text evidence="2 12">Belongs to the peptidase S11 family.</text>
</comment>
<dbReference type="Gene3D" id="1.10.101.10">
    <property type="entry name" value="PGBD-like superfamily/PGBD"/>
    <property type="match status" value="1"/>
</dbReference>
<evidence type="ECO:0000259" key="14">
    <source>
        <dbReference type="Pfam" id="PF01471"/>
    </source>
</evidence>
<dbReference type="AlphaFoldDB" id="A0A7C2NWC0"/>
<dbReference type="GO" id="GO:0009002">
    <property type="term" value="F:serine-type D-Ala-D-Ala carboxypeptidase activity"/>
    <property type="evidence" value="ECO:0007669"/>
    <property type="project" value="InterPro"/>
</dbReference>
<dbReference type="Pfam" id="PF01471">
    <property type="entry name" value="PG_binding_1"/>
    <property type="match status" value="1"/>
</dbReference>
<dbReference type="EC" id="3.5.2.6" evidence="4"/>
<comment type="caution">
    <text evidence="16">The sequence shown here is derived from an EMBL/GenBank/DDBJ whole genome shotgun (WGS) entry which is preliminary data.</text>
</comment>
<evidence type="ECO:0000256" key="5">
    <source>
        <dbReference type="ARBA" id="ARBA00022729"/>
    </source>
</evidence>
<keyword evidence="7" id="KW-0133">Cell shape</keyword>
<feature type="domain" description="Peptidase S11 D-alanyl-D-alanine carboxypeptidase A N-terminal" evidence="13">
    <location>
        <begin position="412"/>
        <end position="654"/>
    </location>
</feature>
<organism evidence="16">
    <name type="scientific">Schlesneria paludicola</name>
    <dbReference type="NCBI Taxonomy" id="360056"/>
    <lineage>
        <taxon>Bacteria</taxon>
        <taxon>Pseudomonadati</taxon>
        <taxon>Planctomycetota</taxon>
        <taxon>Planctomycetia</taxon>
        <taxon>Planctomycetales</taxon>
        <taxon>Planctomycetaceae</taxon>
        <taxon>Schlesneria</taxon>
    </lineage>
</organism>
<dbReference type="InterPro" id="IPR045155">
    <property type="entry name" value="Beta-lactam_cat"/>
</dbReference>
<dbReference type="GO" id="GO:0008360">
    <property type="term" value="P:regulation of cell shape"/>
    <property type="evidence" value="ECO:0007669"/>
    <property type="project" value="UniProtKB-KW"/>
</dbReference>
<name>A0A7C2NWC0_9PLAN</name>
<dbReference type="InterPro" id="IPR001967">
    <property type="entry name" value="Peptidase_S11_N"/>
</dbReference>
<dbReference type="InterPro" id="IPR018044">
    <property type="entry name" value="Peptidase_S11"/>
</dbReference>
<dbReference type="EMBL" id="DSOK01000109">
    <property type="protein sequence ID" value="HEN14509.1"/>
    <property type="molecule type" value="Genomic_DNA"/>
</dbReference>
<evidence type="ECO:0000256" key="6">
    <source>
        <dbReference type="ARBA" id="ARBA00022801"/>
    </source>
</evidence>
<dbReference type="GO" id="GO:0046677">
    <property type="term" value="P:response to antibiotic"/>
    <property type="evidence" value="ECO:0007669"/>
    <property type="project" value="InterPro"/>
</dbReference>
<dbReference type="GO" id="GO:0071555">
    <property type="term" value="P:cell wall organization"/>
    <property type="evidence" value="ECO:0007669"/>
    <property type="project" value="UniProtKB-KW"/>
</dbReference>
<keyword evidence="8" id="KW-0573">Peptidoglycan synthesis</keyword>
<evidence type="ECO:0000259" key="13">
    <source>
        <dbReference type="Pfam" id="PF00768"/>
    </source>
</evidence>
<dbReference type="InterPro" id="IPR036365">
    <property type="entry name" value="PGBD-like_sf"/>
</dbReference>
<evidence type="ECO:0000259" key="15">
    <source>
        <dbReference type="Pfam" id="PF13354"/>
    </source>
</evidence>
<accession>A0A7C2NWC0</accession>
<evidence type="ECO:0000256" key="1">
    <source>
        <dbReference type="ARBA" id="ARBA00001526"/>
    </source>
</evidence>
<dbReference type="InterPro" id="IPR000871">
    <property type="entry name" value="Beta-lactam_class-A"/>
</dbReference>
<dbReference type="Gene3D" id="3.40.710.10">
    <property type="entry name" value="DD-peptidase/beta-lactamase superfamily"/>
    <property type="match status" value="2"/>
</dbReference>
<dbReference type="GO" id="GO:0030655">
    <property type="term" value="P:beta-lactam antibiotic catabolic process"/>
    <property type="evidence" value="ECO:0007669"/>
    <property type="project" value="InterPro"/>
</dbReference>
<dbReference type="InterPro" id="IPR002477">
    <property type="entry name" value="Peptidoglycan-bd-like"/>
</dbReference>
<evidence type="ECO:0000256" key="2">
    <source>
        <dbReference type="ARBA" id="ARBA00007164"/>
    </source>
</evidence>
<dbReference type="InterPro" id="IPR036366">
    <property type="entry name" value="PGBDSf"/>
</dbReference>
<sequence length="677" mass="72547">MSRSGQSSSWVTLVVGIAVLASISSQTLARDHSVRRAEAALSDALEPLIEDHSGRVAVMIRHLANGASYGVRADEPMPTASLIKLPVMAVAYQCAADQKLDLAGMVTYRAEDRVPGSGILGPHFSPGMQLSLRDSIRLMMAYSDNVATNFVAEQVGLAAINDQCRAWGFPETRMHAFVFKPDTSIDKERSKQFGLGSTTARDIVAILEKIERKELVSAEASESMLNHLLACDDKQRLNRYLPAGTKVAMKTGSVSAVRTVGGIIYGPSGPFAICVLTADNKDRRWSDDNAAQLLSAEIARAAWKVFNPTAPDDTTALTDGRLALGMHGVLVEDLQRTLNAKLTPSPELTVDGEFGPATEAALRQFQKQAGIAETGVTDAATFAALGALVPAGNGDSEPVAAKRPGDPLDGPPIVTCKSWAIGDVATEKLHGGEEAETPRDFASTTKIMTAYLALKTIEAEPALADLMVTFSIAADLTPGSTAEIRAGESLPLRELLYGLMLPSGNDASVAIAEILGDRFAPPDGQTEATPLERFVAEMNRTAKSLGMTRTTYVNPHGLTHADHHSTTADQFRLTCAALKLPLFRELIQTARKEGVVTGPGGYQRKILWTNTNRLLQMDGFAGVKTGTTSAAGACLVSLGQRDGKEAVCVVFGATSTDARYVDTRNLFRWYWREQMEK</sequence>
<feature type="binding site" evidence="11">
    <location>
        <position position="624"/>
    </location>
    <ligand>
        <name>substrate</name>
    </ligand>
</feature>